<accession>A0ACC0IFI6</accession>
<sequence>MLPRSFVAGPRRRILFLGGWSFELEEASVDSIGRHSISIVERGQGLRRAIVLIGHKARWIVAKMQAASMAVDDLHFLGRLYGGSRSVAVWVRGEERGGSSFQVVVTDFWEANAIEVPVG</sequence>
<name>A0ACC0IFI6_9ERIC</name>
<reference evidence="1 2" key="1">
    <citation type="journal article" date="2022" name="Plant J.">
        <title>Chromosome-level genome of Camellia lanceoleosa provides a valuable resource for understanding genome evolution and self-incompatibility.</title>
        <authorList>
            <person name="Gong W."/>
            <person name="Xiao S."/>
            <person name="Wang L."/>
            <person name="Liao Z."/>
            <person name="Chang Y."/>
            <person name="Mo W."/>
            <person name="Hu G."/>
            <person name="Li W."/>
            <person name="Zhao G."/>
            <person name="Zhu H."/>
            <person name="Hu X."/>
            <person name="Ji K."/>
            <person name="Xiang X."/>
            <person name="Song Q."/>
            <person name="Yuan D."/>
            <person name="Jin S."/>
            <person name="Zhang L."/>
        </authorList>
    </citation>
    <scope>NUCLEOTIDE SEQUENCE [LARGE SCALE GENOMIC DNA]</scope>
    <source>
        <strain evidence="1">SQ_2022a</strain>
    </source>
</reference>
<dbReference type="EMBL" id="CM045763">
    <property type="protein sequence ID" value="KAI8024348.1"/>
    <property type="molecule type" value="Genomic_DNA"/>
</dbReference>
<proteinExistence type="predicted"/>
<dbReference type="Proteomes" id="UP001060215">
    <property type="component" value="Chromosome 6"/>
</dbReference>
<evidence type="ECO:0000313" key="2">
    <source>
        <dbReference type="Proteomes" id="UP001060215"/>
    </source>
</evidence>
<gene>
    <name evidence="1" type="ORF">LOK49_LG03G03569</name>
</gene>
<evidence type="ECO:0000313" key="1">
    <source>
        <dbReference type="EMBL" id="KAI8024348.1"/>
    </source>
</evidence>
<organism evidence="1 2">
    <name type="scientific">Camellia lanceoleosa</name>
    <dbReference type="NCBI Taxonomy" id="1840588"/>
    <lineage>
        <taxon>Eukaryota</taxon>
        <taxon>Viridiplantae</taxon>
        <taxon>Streptophyta</taxon>
        <taxon>Embryophyta</taxon>
        <taxon>Tracheophyta</taxon>
        <taxon>Spermatophyta</taxon>
        <taxon>Magnoliopsida</taxon>
        <taxon>eudicotyledons</taxon>
        <taxon>Gunneridae</taxon>
        <taxon>Pentapetalae</taxon>
        <taxon>asterids</taxon>
        <taxon>Ericales</taxon>
        <taxon>Theaceae</taxon>
        <taxon>Camellia</taxon>
    </lineage>
</organism>
<keyword evidence="2" id="KW-1185">Reference proteome</keyword>
<protein>
    <submittedName>
        <fullName evidence="1">Uncharacterized protein</fullName>
    </submittedName>
</protein>
<comment type="caution">
    <text evidence="1">The sequence shown here is derived from an EMBL/GenBank/DDBJ whole genome shotgun (WGS) entry which is preliminary data.</text>
</comment>